<dbReference type="Pfam" id="PF18429">
    <property type="entry name" value="DUF5609"/>
    <property type="match status" value="1"/>
</dbReference>
<protein>
    <submittedName>
        <fullName evidence="2">Phosphoserine phosphatase</fullName>
        <ecNumber evidence="2">3.1.3.3</ecNumber>
    </submittedName>
</protein>
<feature type="domain" description="Phosphoserine phosphatase N-terminal" evidence="1">
    <location>
        <begin position="36"/>
        <end position="99"/>
    </location>
</feature>
<evidence type="ECO:0000313" key="2">
    <source>
        <dbReference type="EMBL" id="SUH11254.1"/>
    </source>
</evidence>
<dbReference type="EC" id="3.1.3.3" evidence="2"/>
<dbReference type="GO" id="GO:0016787">
    <property type="term" value="F:hydrolase activity"/>
    <property type="evidence" value="ECO:0007669"/>
    <property type="project" value="UniProtKB-KW"/>
</dbReference>
<evidence type="ECO:0000259" key="1">
    <source>
        <dbReference type="Pfam" id="PF18429"/>
    </source>
</evidence>
<dbReference type="InterPro" id="IPR041449">
    <property type="entry name" value="SerB_N"/>
</dbReference>
<gene>
    <name evidence="2" type="primary">serB_3</name>
    <name evidence="2" type="ORF">NCTC8256_05292</name>
</gene>
<evidence type="ECO:0000313" key="3">
    <source>
        <dbReference type="Proteomes" id="UP000254346"/>
    </source>
</evidence>
<keyword evidence="2" id="KW-0378">Hydrolase</keyword>
<dbReference type="Proteomes" id="UP000254346">
    <property type="component" value="Unassembled WGS sequence"/>
</dbReference>
<proteinExistence type="predicted"/>
<dbReference type="EMBL" id="UGXR01000001">
    <property type="protein sequence ID" value="SUH11254.1"/>
    <property type="molecule type" value="Genomic_DNA"/>
</dbReference>
<accession>A0A379VYG3</accession>
<organism evidence="2 3">
    <name type="scientific">Salmonella enterica I</name>
    <dbReference type="NCBI Taxonomy" id="59201"/>
    <lineage>
        <taxon>Bacteria</taxon>
        <taxon>Pseudomonadati</taxon>
        <taxon>Pseudomonadota</taxon>
        <taxon>Gammaproteobacteria</taxon>
        <taxon>Enterobacterales</taxon>
        <taxon>Enterobacteriaceae</taxon>
        <taxon>Salmonella</taxon>
    </lineage>
</organism>
<dbReference type="Gene3D" id="3.30.70.2020">
    <property type="match status" value="1"/>
</dbReference>
<reference evidence="2 3" key="1">
    <citation type="submission" date="2018-06" db="EMBL/GenBank/DDBJ databases">
        <authorList>
            <consortium name="Pathogen Informatics"/>
            <person name="Doyle S."/>
        </authorList>
    </citation>
    <scope>NUCLEOTIDE SEQUENCE [LARGE SCALE GENOMIC DNA]</scope>
    <source>
        <strain evidence="2 3">NCTC8256</strain>
    </source>
</reference>
<sequence>MPNITWCDLPEDVSLWPGLPLSLSGDEVMPLDYHAGRSGWLLYGRGLDKQRLTQYQTKLGAAMVIVAAWCVEDYQVIRLAGSLTPRATRLAHEAQLDVAPLGKIPHLRTPGCWSWIWIPRRSRLSVSMKSRSWPVPVRRWLK</sequence>
<name>A0A379VYG3_SALET</name>
<dbReference type="AlphaFoldDB" id="A0A379VYG3"/>